<dbReference type="AlphaFoldDB" id="A0A7L5E9H6"/>
<evidence type="ECO:0000256" key="3">
    <source>
        <dbReference type="ARBA" id="ARBA00023015"/>
    </source>
</evidence>
<feature type="domain" description="Response regulatory" evidence="7">
    <location>
        <begin position="3"/>
        <end position="117"/>
    </location>
</feature>
<dbReference type="InterPro" id="IPR058031">
    <property type="entry name" value="AAA_lid_NorR"/>
</dbReference>
<dbReference type="Gene3D" id="1.10.10.60">
    <property type="entry name" value="Homeodomain-like"/>
    <property type="match status" value="1"/>
</dbReference>
<name>A0A7L5E9H6_PARDI</name>
<evidence type="ECO:0000259" key="6">
    <source>
        <dbReference type="PROSITE" id="PS50045"/>
    </source>
</evidence>
<evidence type="ECO:0000313" key="8">
    <source>
        <dbReference type="EMBL" id="QJE28096.1"/>
    </source>
</evidence>
<dbReference type="Pfam" id="PF25601">
    <property type="entry name" value="AAA_lid_14"/>
    <property type="match status" value="1"/>
</dbReference>
<dbReference type="InterPro" id="IPR002078">
    <property type="entry name" value="Sigma_54_int"/>
</dbReference>
<accession>A0A7L5E9H6</accession>
<organism evidence="8 9">
    <name type="scientific">Parabacteroides distasonis</name>
    <dbReference type="NCBI Taxonomy" id="823"/>
    <lineage>
        <taxon>Bacteria</taxon>
        <taxon>Pseudomonadati</taxon>
        <taxon>Bacteroidota</taxon>
        <taxon>Bacteroidia</taxon>
        <taxon>Bacteroidales</taxon>
        <taxon>Tannerellaceae</taxon>
        <taxon>Parabacteroides</taxon>
    </lineage>
</organism>
<dbReference type="PROSITE" id="PS50045">
    <property type="entry name" value="SIGMA54_INTERACT_4"/>
    <property type="match status" value="1"/>
</dbReference>
<dbReference type="GO" id="GO:0005524">
    <property type="term" value="F:ATP binding"/>
    <property type="evidence" value="ECO:0007669"/>
    <property type="project" value="UniProtKB-KW"/>
</dbReference>
<feature type="domain" description="Sigma-54 factor interaction" evidence="6">
    <location>
        <begin position="137"/>
        <end position="366"/>
    </location>
</feature>
<sequence>MLSILIVEDDITFSLMLTTWLGKKGFVVRSSSSVSDAKRRLGEEAFDLVISDLRLPDSDGIDLLKWLKNTHPSLPLIMMTSYAEIQTAVQAMKLGAADYIAKPLNPDELLGKIKELVYVEEKAPARVPVSSAPDLYIEGQSQAARQLYEHVRLVAPTDMSVLVTGASGTGKEYIARRIHEQSNRSKAPFVAVDCGAIPKELAASEFFGHVKGSFTGAIENKTGAFVAAQGGTIFLDEIGNLTYEVQVQLLRALQERKVKPIGSNQEIAINVRLISATNENLRQAIEKGDFREDLYHRINEFTIRIPDLKERKEDLLLFANHFLDLANSELQKDIIGFDNDTMQLFQSYSWPGNLRQMKNVIKYATLLATGRYITRKELPEELTENLSSHPNIQLKNVEHERDLIRKALQECGNNKTRAAQLLGIDRKTLYNKLKIYQLD</sequence>
<evidence type="ECO:0000256" key="4">
    <source>
        <dbReference type="ARBA" id="ARBA00023163"/>
    </source>
</evidence>
<dbReference type="Pfam" id="PF00072">
    <property type="entry name" value="Response_reg"/>
    <property type="match status" value="1"/>
</dbReference>
<dbReference type="Proteomes" id="UP000501982">
    <property type="component" value="Chromosome"/>
</dbReference>
<dbReference type="InterPro" id="IPR009057">
    <property type="entry name" value="Homeodomain-like_sf"/>
</dbReference>
<dbReference type="FunFam" id="3.40.50.300:FF:000006">
    <property type="entry name" value="DNA-binding transcriptional regulator NtrC"/>
    <property type="match status" value="1"/>
</dbReference>
<dbReference type="Pfam" id="PF02954">
    <property type="entry name" value="HTH_8"/>
    <property type="match status" value="1"/>
</dbReference>
<keyword evidence="2" id="KW-0067">ATP-binding</keyword>
<keyword evidence="1" id="KW-0547">Nucleotide-binding</keyword>
<dbReference type="RefSeq" id="WP_034531321.1">
    <property type="nucleotide sequence ID" value="NZ_CP051672.1"/>
</dbReference>
<dbReference type="Gene3D" id="3.40.50.2300">
    <property type="match status" value="1"/>
</dbReference>
<dbReference type="PROSITE" id="PS50110">
    <property type="entry name" value="RESPONSE_REGULATORY"/>
    <property type="match status" value="1"/>
</dbReference>
<gene>
    <name evidence="8" type="ORF">HHO38_06990</name>
</gene>
<dbReference type="SUPFAM" id="SSF52172">
    <property type="entry name" value="CheY-like"/>
    <property type="match status" value="1"/>
</dbReference>
<evidence type="ECO:0000256" key="5">
    <source>
        <dbReference type="PROSITE-ProRule" id="PRU00169"/>
    </source>
</evidence>
<dbReference type="GO" id="GO:0006355">
    <property type="term" value="P:regulation of DNA-templated transcription"/>
    <property type="evidence" value="ECO:0007669"/>
    <property type="project" value="InterPro"/>
</dbReference>
<protein>
    <submittedName>
        <fullName evidence="8">Sigma-54-dependent Fis family transcriptional regulator</fullName>
    </submittedName>
</protein>
<dbReference type="GO" id="GO:0000160">
    <property type="term" value="P:phosphorelay signal transduction system"/>
    <property type="evidence" value="ECO:0007669"/>
    <property type="project" value="InterPro"/>
</dbReference>
<keyword evidence="4" id="KW-0804">Transcription</keyword>
<evidence type="ECO:0000313" key="9">
    <source>
        <dbReference type="Proteomes" id="UP000501982"/>
    </source>
</evidence>
<dbReference type="EMBL" id="CP051672">
    <property type="protein sequence ID" value="QJE28096.1"/>
    <property type="molecule type" value="Genomic_DNA"/>
</dbReference>
<dbReference type="SMART" id="SM00448">
    <property type="entry name" value="REC"/>
    <property type="match status" value="1"/>
</dbReference>
<keyword evidence="3" id="KW-0805">Transcription regulation</keyword>
<evidence type="ECO:0000256" key="2">
    <source>
        <dbReference type="ARBA" id="ARBA00022840"/>
    </source>
</evidence>
<feature type="modified residue" description="4-aspartylphosphate" evidence="5">
    <location>
        <position position="52"/>
    </location>
</feature>
<dbReference type="InterPro" id="IPR025943">
    <property type="entry name" value="Sigma_54_int_dom_ATP-bd_2"/>
</dbReference>
<dbReference type="Gene3D" id="3.40.50.300">
    <property type="entry name" value="P-loop containing nucleotide triphosphate hydrolases"/>
    <property type="match status" value="1"/>
</dbReference>
<proteinExistence type="predicted"/>
<dbReference type="InterPro" id="IPR002197">
    <property type="entry name" value="HTH_Fis"/>
</dbReference>
<dbReference type="CDD" id="cd00009">
    <property type="entry name" value="AAA"/>
    <property type="match status" value="1"/>
</dbReference>
<evidence type="ECO:0000256" key="1">
    <source>
        <dbReference type="ARBA" id="ARBA00022741"/>
    </source>
</evidence>
<dbReference type="PANTHER" id="PTHR32071:SF81">
    <property type="entry name" value="PROPIONATE CATABOLISM OPERON REGULATORY PROTEIN"/>
    <property type="match status" value="1"/>
</dbReference>
<dbReference type="InterPro" id="IPR003593">
    <property type="entry name" value="AAA+_ATPase"/>
</dbReference>
<dbReference type="Gene3D" id="1.10.8.60">
    <property type="match status" value="1"/>
</dbReference>
<dbReference type="PROSITE" id="PS00676">
    <property type="entry name" value="SIGMA54_INTERACT_2"/>
    <property type="match status" value="1"/>
</dbReference>
<dbReference type="SMART" id="SM00382">
    <property type="entry name" value="AAA"/>
    <property type="match status" value="1"/>
</dbReference>
<evidence type="ECO:0000259" key="7">
    <source>
        <dbReference type="PROSITE" id="PS50110"/>
    </source>
</evidence>
<dbReference type="GO" id="GO:0043565">
    <property type="term" value="F:sequence-specific DNA binding"/>
    <property type="evidence" value="ECO:0007669"/>
    <property type="project" value="InterPro"/>
</dbReference>
<dbReference type="Pfam" id="PF00158">
    <property type="entry name" value="Sigma54_activat"/>
    <property type="match status" value="1"/>
</dbReference>
<dbReference type="SUPFAM" id="SSF52540">
    <property type="entry name" value="P-loop containing nucleoside triphosphate hydrolases"/>
    <property type="match status" value="1"/>
</dbReference>
<dbReference type="PRINTS" id="PR01590">
    <property type="entry name" value="HTHFIS"/>
</dbReference>
<keyword evidence="5" id="KW-0597">Phosphoprotein</keyword>
<dbReference type="InterPro" id="IPR027417">
    <property type="entry name" value="P-loop_NTPase"/>
</dbReference>
<dbReference type="InterPro" id="IPR011006">
    <property type="entry name" value="CheY-like_superfamily"/>
</dbReference>
<dbReference type="InterPro" id="IPR001789">
    <property type="entry name" value="Sig_transdc_resp-reg_receiver"/>
</dbReference>
<reference evidence="8 9" key="1">
    <citation type="submission" date="2020-04" db="EMBL/GenBank/DDBJ databases">
        <title>Complete Genomes and Methylome analysis of CBBP consortium that reverse antibiotic-induced susceptibility to vancomycin-resistant Enterococcus faecium infection.</title>
        <authorList>
            <person name="Fomenkov A."/>
            <person name="Zhang Z."/>
            <person name="Pamer E."/>
            <person name="Roberts R.J."/>
        </authorList>
    </citation>
    <scope>NUCLEOTIDE SEQUENCE [LARGE SCALE GENOMIC DNA]</scope>
    <source>
        <strain evidence="9">CBBP</strain>
    </source>
</reference>
<dbReference type="PANTHER" id="PTHR32071">
    <property type="entry name" value="TRANSCRIPTIONAL REGULATORY PROTEIN"/>
    <property type="match status" value="1"/>
</dbReference>
<dbReference type="SUPFAM" id="SSF46689">
    <property type="entry name" value="Homeodomain-like"/>
    <property type="match status" value="1"/>
</dbReference>